<sequence>MLTSADADVGLSDTEIQSWVDDPLNAYILRYFVDGFYTGIFGMSMWLLLAGDLKISKARIHTGCIITVLYMSSTVYAIATWTECRRAYVFMTSFRGRYDQMNSPVWWNTMAITVLAMNFIIADYTLIWRCWVVWAHNWKVIILPIFFVIGEIVCGIHVVAHRSTVSLNRRNETDLALVTMVITLVTNILCTALIVARIIYILEGIAELWVASGLIMVFSRLWWNRPHCIPSLSLSL</sequence>
<keyword evidence="1" id="KW-0472">Membrane</keyword>
<keyword evidence="3" id="KW-1185">Reference proteome</keyword>
<keyword evidence="1" id="KW-0812">Transmembrane</keyword>
<feature type="transmembrane region" description="Helical" evidence="1">
    <location>
        <begin position="175"/>
        <end position="199"/>
    </location>
</feature>
<dbReference type="Proteomes" id="UP001175227">
    <property type="component" value="Unassembled WGS sequence"/>
</dbReference>
<gene>
    <name evidence="2" type="ORF">IW261DRAFT_1467867</name>
</gene>
<keyword evidence="1" id="KW-1133">Transmembrane helix</keyword>
<name>A0AA39UKE0_9AGAR</name>
<dbReference type="AlphaFoldDB" id="A0AA39UKE0"/>
<feature type="transmembrane region" description="Helical" evidence="1">
    <location>
        <begin position="206"/>
        <end position="223"/>
    </location>
</feature>
<proteinExistence type="predicted"/>
<evidence type="ECO:0000313" key="2">
    <source>
        <dbReference type="EMBL" id="KAK0482445.1"/>
    </source>
</evidence>
<protein>
    <submittedName>
        <fullName evidence="2">Uncharacterized protein</fullName>
    </submittedName>
</protein>
<reference evidence="2" key="1">
    <citation type="submission" date="2023-06" db="EMBL/GenBank/DDBJ databases">
        <authorList>
            <consortium name="Lawrence Berkeley National Laboratory"/>
            <person name="Ahrendt S."/>
            <person name="Sahu N."/>
            <person name="Indic B."/>
            <person name="Wong-Bajracharya J."/>
            <person name="Merenyi Z."/>
            <person name="Ke H.-M."/>
            <person name="Monk M."/>
            <person name="Kocsube S."/>
            <person name="Drula E."/>
            <person name="Lipzen A."/>
            <person name="Balint B."/>
            <person name="Henrissat B."/>
            <person name="Andreopoulos B."/>
            <person name="Martin F.M."/>
            <person name="Harder C.B."/>
            <person name="Rigling D."/>
            <person name="Ford K.L."/>
            <person name="Foster G.D."/>
            <person name="Pangilinan J."/>
            <person name="Papanicolaou A."/>
            <person name="Barry K."/>
            <person name="LaButti K."/>
            <person name="Viragh M."/>
            <person name="Koriabine M."/>
            <person name="Yan M."/>
            <person name="Riley R."/>
            <person name="Champramary S."/>
            <person name="Plett K.L."/>
            <person name="Tsai I.J."/>
            <person name="Slot J."/>
            <person name="Sipos G."/>
            <person name="Plett J."/>
            <person name="Nagy L.G."/>
            <person name="Grigoriev I.V."/>
        </authorList>
    </citation>
    <scope>NUCLEOTIDE SEQUENCE</scope>
    <source>
        <strain evidence="2">ICMP 16352</strain>
    </source>
</reference>
<feature type="transmembrane region" description="Helical" evidence="1">
    <location>
        <begin position="140"/>
        <end position="160"/>
    </location>
</feature>
<comment type="caution">
    <text evidence="2">The sequence shown here is derived from an EMBL/GenBank/DDBJ whole genome shotgun (WGS) entry which is preliminary data.</text>
</comment>
<organism evidence="2 3">
    <name type="scientific">Armillaria novae-zelandiae</name>
    <dbReference type="NCBI Taxonomy" id="153914"/>
    <lineage>
        <taxon>Eukaryota</taxon>
        <taxon>Fungi</taxon>
        <taxon>Dikarya</taxon>
        <taxon>Basidiomycota</taxon>
        <taxon>Agaricomycotina</taxon>
        <taxon>Agaricomycetes</taxon>
        <taxon>Agaricomycetidae</taxon>
        <taxon>Agaricales</taxon>
        <taxon>Marasmiineae</taxon>
        <taxon>Physalacriaceae</taxon>
        <taxon>Armillaria</taxon>
    </lineage>
</organism>
<evidence type="ECO:0000313" key="3">
    <source>
        <dbReference type="Proteomes" id="UP001175227"/>
    </source>
</evidence>
<dbReference type="EMBL" id="JAUEPR010000007">
    <property type="protein sequence ID" value="KAK0482445.1"/>
    <property type="molecule type" value="Genomic_DNA"/>
</dbReference>
<evidence type="ECO:0000256" key="1">
    <source>
        <dbReference type="SAM" id="Phobius"/>
    </source>
</evidence>
<feature type="transmembrane region" description="Helical" evidence="1">
    <location>
        <begin position="105"/>
        <end position="128"/>
    </location>
</feature>
<feature type="transmembrane region" description="Helical" evidence="1">
    <location>
        <begin position="28"/>
        <end position="48"/>
    </location>
</feature>
<accession>A0AA39UKE0</accession>
<feature type="transmembrane region" description="Helical" evidence="1">
    <location>
        <begin position="60"/>
        <end position="81"/>
    </location>
</feature>